<dbReference type="STRING" id="2020962.A0A2N1J9P0"/>
<feature type="domain" description="Rubisco LSMT substrate-binding" evidence="4">
    <location>
        <begin position="203"/>
        <end position="302"/>
    </location>
</feature>
<evidence type="ECO:0000256" key="2">
    <source>
        <dbReference type="ARBA" id="ARBA00022679"/>
    </source>
</evidence>
<dbReference type="InterPro" id="IPR046341">
    <property type="entry name" value="SET_dom_sf"/>
</dbReference>
<dbReference type="Proteomes" id="UP000232875">
    <property type="component" value="Unassembled WGS sequence"/>
</dbReference>
<evidence type="ECO:0000256" key="1">
    <source>
        <dbReference type="ARBA" id="ARBA00022603"/>
    </source>
</evidence>
<keyword evidence="6" id="KW-1185">Reference proteome</keyword>
<gene>
    <name evidence="5" type="ORF">MVES_002933</name>
</gene>
<protein>
    <recommendedName>
        <fullName evidence="4">Rubisco LSMT substrate-binding domain-containing protein</fullName>
    </recommendedName>
</protein>
<sequence length="338" mass="37373">MQDRLATWVADASTRPVTQVAVSDQPGELLLAVPPKALFNPVQLARHSPLRCHTNDINDVWRAITQHTNPPSLRRDAFLWAWLCVNSRCVYLDLHYTHHADNFTMAPLLDMANHTPIAARECKVRYNARDGLELYAPSDGVAAGAEVCITYGAHANALLLAEYGFVLPFGVHSDGAWKGNQYAEILVDSQVDALLDAQGEMGEWKRALLREEGYWGDYTMHPAPAPAHPSHRLHVALQLVCLEVQSHTEQNTAGARSKEDAARQWRLTIQGMRESISRANENAVRSTLQQLCAAAQQEAATKQALLAPLPPSTSKSFVMQLLAEQDCIAKLVCEQAMQ</sequence>
<keyword evidence="1" id="KW-0489">Methyltransferase</keyword>
<dbReference type="AlphaFoldDB" id="A0A2N1J9P0"/>
<evidence type="ECO:0000313" key="5">
    <source>
        <dbReference type="EMBL" id="PKI83192.1"/>
    </source>
</evidence>
<dbReference type="GO" id="GO:0016279">
    <property type="term" value="F:protein-lysine N-methyltransferase activity"/>
    <property type="evidence" value="ECO:0007669"/>
    <property type="project" value="TreeGrafter"/>
</dbReference>
<proteinExistence type="predicted"/>
<dbReference type="EMBL" id="KZ454992">
    <property type="protein sequence ID" value="PKI83192.1"/>
    <property type="molecule type" value="Genomic_DNA"/>
</dbReference>
<dbReference type="PANTHER" id="PTHR13271:SF47">
    <property type="entry name" value="ACTIN-HISTIDINE N-METHYLTRANSFERASE"/>
    <property type="match status" value="1"/>
</dbReference>
<dbReference type="Gene3D" id="3.90.1410.10">
    <property type="entry name" value="set domain protein methyltransferase, domain 1"/>
    <property type="match status" value="1"/>
</dbReference>
<dbReference type="OrthoDB" id="341421at2759"/>
<dbReference type="SUPFAM" id="SSF82199">
    <property type="entry name" value="SET domain"/>
    <property type="match status" value="1"/>
</dbReference>
<dbReference type="InterPro" id="IPR050600">
    <property type="entry name" value="SETD3_SETD6_MTase"/>
</dbReference>
<dbReference type="InterPro" id="IPR015353">
    <property type="entry name" value="Rubisco_LSMT_subst-bd"/>
</dbReference>
<keyword evidence="3" id="KW-0949">S-adenosyl-L-methionine</keyword>
<accession>A0A2N1J9P0</accession>
<dbReference type="GO" id="GO:0032259">
    <property type="term" value="P:methylation"/>
    <property type="evidence" value="ECO:0007669"/>
    <property type="project" value="UniProtKB-KW"/>
</dbReference>
<evidence type="ECO:0000313" key="6">
    <source>
        <dbReference type="Proteomes" id="UP000232875"/>
    </source>
</evidence>
<keyword evidence="2" id="KW-0808">Transferase</keyword>
<name>A0A2N1J9P0_9BASI</name>
<evidence type="ECO:0000259" key="4">
    <source>
        <dbReference type="Pfam" id="PF09273"/>
    </source>
</evidence>
<evidence type="ECO:0000256" key="3">
    <source>
        <dbReference type="ARBA" id="ARBA00022691"/>
    </source>
</evidence>
<dbReference type="PANTHER" id="PTHR13271">
    <property type="entry name" value="UNCHARACTERIZED PUTATIVE METHYLTRANSFERASE"/>
    <property type="match status" value="1"/>
</dbReference>
<organism evidence="5 6">
    <name type="scientific">Malassezia vespertilionis</name>
    <dbReference type="NCBI Taxonomy" id="2020962"/>
    <lineage>
        <taxon>Eukaryota</taxon>
        <taxon>Fungi</taxon>
        <taxon>Dikarya</taxon>
        <taxon>Basidiomycota</taxon>
        <taxon>Ustilaginomycotina</taxon>
        <taxon>Malasseziomycetes</taxon>
        <taxon>Malasseziales</taxon>
        <taxon>Malasseziaceae</taxon>
        <taxon>Malassezia</taxon>
    </lineage>
</organism>
<dbReference type="Pfam" id="PF09273">
    <property type="entry name" value="Rubis-subs-bind"/>
    <property type="match status" value="1"/>
</dbReference>
<reference evidence="5 6" key="1">
    <citation type="submission" date="2017-10" db="EMBL/GenBank/DDBJ databases">
        <title>A novel species of cold-tolerant Malassezia isolated from bats.</title>
        <authorList>
            <person name="Lorch J.M."/>
            <person name="Palmer J.M."/>
            <person name="Vanderwolf K.J."/>
            <person name="Schmidt K.Z."/>
            <person name="Verant M.L."/>
            <person name="Weller T.J."/>
            <person name="Blehert D.S."/>
        </authorList>
    </citation>
    <scope>NUCLEOTIDE SEQUENCE [LARGE SCALE GENOMIC DNA]</scope>
    <source>
        <strain evidence="5 6">NWHC:44797-103</strain>
    </source>
</reference>